<organism evidence="2 3">
    <name type="scientific">Tetradesmus obliquus</name>
    <name type="common">Green alga</name>
    <name type="synonym">Acutodesmus obliquus</name>
    <dbReference type="NCBI Taxonomy" id="3088"/>
    <lineage>
        <taxon>Eukaryota</taxon>
        <taxon>Viridiplantae</taxon>
        <taxon>Chlorophyta</taxon>
        <taxon>core chlorophytes</taxon>
        <taxon>Chlorophyceae</taxon>
        <taxon>CS clade</taxon>
        <taxon>Sphaeropleales</taxon>
        <taxon>Scenedesmaceae</taxon>
        <taxon>Tetradesmus</taxon>
    </lineage>
</organism>
<evidence type="ECO:0008006" key="4">
    <source>
        <dbReference type="Google" id="ProtNLM"/>
    </source>
</evidence>
<dbReference type="EMBL" id="FNXT01000958">
    <property type="protein sequence ID" value="SZX69842.1"/>
    <property type="molecule type" value="Genomic_DNA"/>
</dbReference>
<evidence type="ECO:0000313" key="2">
    <source>
        <dbReference type="EMBL" id="SZX69842.1"/>
    </source>
</evidence>
<dbReference type="Proteomes" id="UP000256970">
    <property type="component" value="Unassembled WGS sequence"/>
</dbReference>
<feature type="transmembrane region" description="Helical" evidence="1">
    <location>
        <begin position="20"/>
        <end position="39"/>
    </location>
</feature>
<evidence type="ECO:0000313" key="3">
    <source>
        <dbReference type="Proteomes" id="UP000256970"/>
    </source>
</evidence>
<keyword evidence="1" id="KW-1133">Transmembrane helix</keyword>
<protein>
    <recommendedName>
        <fullName evidence="4">Transmembrane protein 242</fullName>
    </recommendedName>
</protein>
<feature type="transmembrane region" description="Helical" evidence="1">
    <location>
        <begin position="66"/>
        <end position="85"/>
    </location>
</feature>
<keyword evidence="1" id="KW-0472">Membrane</keyword>
<reference evidence="2 3" key="1">
    <citation type="submission" date="2016-10" db="EMBL/GenBank/DDBJ databases">
        <authorList>
            <person name="Cai Z."/>
        </authorList>
    </citation>
    <scope>NUCLEOTIDE SEQUENCE [LARGE SCALE GENOMIC DNA]</scope>
</reference>
<dbReference type="AlphaFoldDB" id="A0A383VYE2"/>
<keyword evidence="1" id="KW-0812">Transmembrane</keyword>
<gene>
    <name evidence="2" type="ORF">BQ4739_LOCUS10112</name>
</gene>
<evidence type="ECO:0000256" key="1">
    <source>
        <dbReference type="SAM" id="Phobius"/>
    </source>
</evidence>
<proteinExistence type="predicted"/>
<accession>A0A383VYE2</accession>
<keyword evidence="3" id="KW-1185">Reference proteome</keyword>
<sequence>MQDKPDREETIVDIKPFHVILIGSGILGSGLLLTASVSYKQAGKQLAAEGIDASLRRKVLPHAVKALAGSLLLTGLAAAGGFYALESFGLVNSEAPTSMSAFGTAWEMVGRPLPKQQQQQQQPGSRP</sequence>
<name>A0A383VYE2_TETOB</name>